<dbReference type="KEGG" id="gtr:GLOTRDRAFT_122622"/>
<dbReference type="AlphaFoldDB" id="S7REH4"/>
<keyword evidence="4" id="KW-1185">Reference proteome</keyword>
<feature type="region of interest" description="Disordered" evidence="1">
    <location>
        <begin position="293"/>
        <end position="320"/>
    </location>
</feature>
<dbReference type="HOGENOM" id="CLU_573704_0_0_1"/>
<sequence>MARSLGPGIFACEVKDIKHNVICCKATGVYRSRSNSMYWTSCYVRPGTFLGVFEDVGPGQDSVWSTLPTLNDVIIGRSTDCSRIITTRDSRILCATNRTVDDQWGDQVTGSMPIYAPADNWQQGANCSTCYSRPNASAAHDGSWHDTSYIPGGPAPMAVSYQFNDNHSNYTTLTNLTFSLDNRTVGSYTHTPNPLAPIFEYGVPVYANASIPNGEHTFELEATAGHDGSVILFDYLQYTYEEPSDPRSTSGSGGRNTGAIAGGVVGGLAVLGLVIAAAGVLLVQRSRRHAATPFLSGEGQGTTSASAAEHTSPSMVPPLGRKMRNVDQPAAPRDVLTRQVHAALPTSPAWSHRIDALQQQVERLTQEQRVLAYEQIGDKGLAVAKQGAVEVQGFSEPQRSGSGDTTNVRLAILLYYDDGDISRTYSKTMGSARRVDSFSTAIMTLLLHHSSRDPREGVRASRIDLDTPSDGGRFCA</sequence>
<evidence type="ECO:0000256" key="2">
    <source>
        <dbReference type="SAM" id="Phobius"/>
    </source>
</evidence>
<dbReference type="EMBL" id="KB469307">
    <property type="protein sequence ID" value="EPQ52630.1"/>
    <property type="molecule type" value="Genomic_DNA"/>
</dbReference>
<dbReference type="Proteomes" id="UP000030669">
    <property type="component" value="Unassembled WGS sequence"/>
</dbReference>
<protein>
    <submittedName>
        <fullName evidence="3">Uncharacterized protein</fullName>
    </submittedName>
</protein>
<dbReference type="RefSeq" id="XP_007868920.1">
    <property type="nucleotide sequence ID" value="XM_007870729.1"/>
</dbReference>
<keyword evidence="2" id="KW-1133">Transmembrane helix</keyword>
<dbReference type="eggNOG" id="ENOG502SP6Y">
    <property type="taxonomic scope" value="Eukaryota"/>
</dbReference>
<evidence type="ECO:0000313" key="4">
    <source>
        <dbReference type="Proteomes" id="UP000030669"/>
    </source>
</evidence>
<accession>S7REH4</accession>
<feature type="transmembrane region" description="Helical" evidence="2">
    <location>
        <begin position="259"/>
        <end position="283"/>
    </location>
</feature>
<keyword evidence="2" id="KW-0812">Transmembrane</keyword>
<organism evidence="3 4">
    <name type="scientific">Gloeophyllum trabeum (strain ATCC 11539 / FP-39264 / Madison 617)</name>
    <name type="common">Brown rot fungus</name>
    <dbReference type="NCBI Taxonomy" id="670483"/>
    <lineage>
        <taxon>Eukaryota</taxon>
        <taxon>Fungi</taxon>
        <taxon>Dikarya</taxon>
        <taxon>Basidiomycota</taxon>
        <taxon>Agaricomycotina</taxon>
        <taxon>Agaricomycetes</taxon>
        <taxon>Gloeophyllales</taxon>
        <taxon>Gloeophyllaceae</taxon>
        <taxon>Gloeophyllum</taxon>
    </lineage>
</organism>
<keyword evidence="2" id="KW-0472">Membrane</keyword>
<dbReference type="GeneID" id="19300857"/>
<evidence type="ECO:0000313" key="3">
    <source>
        <dbReference type="EMBL" id="EPQ52630.1"/>
    </source>
</evidence>
<feature type="compositionally biased region" description="Polar residues" evidence="1">
    <location>
        <begin position="301"/>
        <end position="314"/>
    </location>
</feature>
<name>S7REH4_GLOTA</name>
<proteinExistence type="predicted"/>
<gene>
    <name evidence="3" type="ORF">GLOTRDRAFT_122622</name>
</gene>
<dbReference type="OrthoDB" id="3268736at2759"/>
<reference evidence="3 4" key="1">
    <citation type="journal article" date="2012" name="Science">
        <title>The Paleozoic origin of enzymatic lignin decomposition reconstructed from 31 fungal genomes.</title>
        <authorList>
            <person name="Floudas D."/>
            <person name="Binder M."/>
            <person name="Riley R."/>
            <person name="Barry K."/>
            <person name="Blanchette R.A."/>
            <person name="Henrissat B."/>
            <person name="Martinez A.T."/>
            <person name="Otillar R."/>
            <person name="Spatafora J.W."/>
            <person name="Yadav J.S."/>
            <person name="Aerts A."/>
            <person name="Benoit I."/>
            <person name="Boyd A."/>
            <person name="Carlson A."/>
            <person name="Copeland A."/>
            <person name="Coutinho P.M."/>
            <person name="de Vries R.P."/>
            <person name="Ferreira P."/>
            <person name="Findley K."/>
            <person name="Foster B."/>
            <person name="Gaskell J."/>
            <person name="Glotzer D."/>
            <person name="Gorecki P."/>
            <person name="Heitman J."/>
            <person name="Hesse C."/>
            <person name="Hori C."/>
            <person name="Igarashi K."/>
            <person name="Jurgens J.A."/>
            <person name="Kallen N."/>
            <person name="Kersten P."/>
            <person name="Kohler A."/>
            <person name="Kuees U."/>
            <person name="Kumar T.K.A."/>
            <person name="Kuo A."/>
            <person name="LaButti K."/>
            <person name="Larrondo L.F."/>
            <person name="Lindquist E."/>
            <person name="Ling A."/>
            <person name="Lombard V."/>
            <person name="Lucas S."/>
            <person name="Lundell T."/>
            <person name="Martin R."/>
            <person name="McLaughlin D.J."/>
            <person name="Morgenstern I."/>
            <person name="Morin E."/>
            <person name="Murat C."/>
            <person name="Nagy L.G."/>
            <person name="Nolan M."/>
            <person name="Ohm R.A."/>
            <person name="Patyshakuliyeva A."/>
            <person name="Rokas A."/>
            <person name="Ruiz-Duenas F.J."/>
            <person name="Sabat G."/>
            <person name="Salamov A."/>
            <person name="Samejima M."/>
            <person name="Schmutz J."/>
            <person name="Slot J.C."/>
            <person name="St John F."/>
            <person name="Stenlid J."/>
            <person name="Sun H."/>
            <person name="Sun S."/>
            <person name="Syed K."/>
            <person name="Tsang A."/>
            <person name="Wiebenga A."/>
            <person name="Young D."/>
            <person name="Pisabarro A."/>
            <person name="Eastwood D.C."/>
            <person name="Martin F."/>
            <person name="Cullen D."/>
            <person name="Grigoriev I.V."/>
            <person name="Hibbett D.S."/>
        </authorList>
    </citation>
    <scope>NUCLEOTIDE SEQUENCE [LARGE SCALE GENOMIC DNA]</scope>
    <source>
        <strain evidence="3 4">ATCC 11539</strain>
    </source>
</reference>
<evidence type="ECO:0000256" key="1">
    <source>
        <dbReference type="SAM" id="MobiDB-lite"/>
    </source>
</evidence>